<dbReference type="PANTHER" id="PTHR32002:SF49">
    <property type="entry name" value="BILE ACID:SODIUM SYMPORTER_ARSENICAL RESISTANCE PROTEIN ACR3-RELATED"/>
    <property type="match status" value="1"/>
</dbReference>
<dbReference type="Pfam" id="PF22922">
    <property type="entry name" value="GAF_NLP"/>
    <property type="match status" value="1"/>
</dbReference>
<evidence type="ECO:0000256" key="1">
    <source>
        <dbReference type="SAM" id="Phobius"/>
    </source>
</evidence>
<evidence type="ECO:0000313" key="4">
    <source>
        <dbReference type="Proteomes" id="UP001151760"/>
    </source>
</evidence>
<dbReference type="InterPro" id="IPR055081">
    <property type="entry name" value="NLP1-9_GAF"/>
</dbReference>
<dbReference type="EMBL" id="BQNB010016964">
    <property type="protein sequence ID" value="GJT57814.1"/>
    <property type="molecule type" value="Genomic_DNA"/>
</dbReference>
<reference evidence="3" key="1">
    <citation type="journal article" date="2022" name="Int. J. Mol. Sci.">
        <title>Draft Genome of Tanacetum Coccineum: Genomic Comparison of Closely Related Tanacetum-Family Plants.</title>
        <authorList>
            <person name="Yamashiro T."/>
            <person name="Shiraishi A."/>
            <person name="Nakayama K."/>
            <person name="Satake H."/>
        </authorList>
    </citation>
    <scope>NUCLEOTIDE SEQUENCE</scope>
</reference>
<dbReference type="InterPro" id="IPR045012">
    <property type="entry name" value="NLP"/>
</dbReference>
<evidence type="ECO:0000259" key="2">
    <source>
        <dbReference type="Pfam" id="PF22922"/>
    </source>
</evidence>
<reference evidence="3" key="2">
    <citation type="submission" date="2022-01" db="EMBL/GenBank/DDBJ databases">
        <authorList>
            <person name="Yamashiro T."/>
            <person name="Shiraishi A."/>
            <person name="Satake H."/>
            <person name="Nakayama K."/>
        </authorList>
    </citation>
    <scope>NUCLEOTIDE SEQUENCE</scope>
</reference>
<gene>
    <name evidence="3" type="ORF">Tco_0992868</name>
</gene>
<organism evidence="3 4">
    <name type="scientific">Tanacetum coccineum</name>
    <dbReference type="NCBI Taxonomy" id="301880"/>
    <lineage>
        <taxon>Eukaryota</taxon>
        <taxon>Viridiplantae</taxon>
        <taxon>Streptophyta</taxon>
        <taxon>Embryophyta</taxon>
        <taxon>Tracheophyta</taxon>
        <taxon>Spermatophyta</taxon>
        <taxon>Magnoliopsida</taxon>
        <taxon>eudicotyledons</taxon>
        <taxon>Gunneridae</taxon>
        <taxon>Pentapetalae</taxon>
        <taxon>asterids</taxon>
        <taxon>campanulids</taxon>
        <taxon>Asterales</taxon>
        <taxon>Asteraceae</taxon>
        <taxon>Asteroideae</taxon>
        <taxon>Anthemideae</taxon>
        <taxon>Anthemidinae</taxon>
        <taxon>Tanacetum</taxon>
    </lineage>
</organism>
<feature type="domain" description="NLP1-9 GAF" evidence="2">
    <location>
        <begin position="168"/>
        <end position="276"/>
    </location>
</feature>
<feature type="transmembrane region" description="Helical" evidence="1">
    <location>
        <begin position="12"/>
        <end position="33"/>
    </location>
</feature>
<keyword evidence="1" id="KW-1133">Transmembrane helix</keyword>
<comment type="caution">
    <text evidence="3">The sequence shown here is derived from an EMBL/GenBank/DDBJ whole genome shotgun (WGS) entry which is preliminary data.</text>
</comment>
<protein>
    <recommendedName>
        <fullName evidence="2">NLP1-9 GAF domain-containing protein</fullName>
    </recommendedName>
</protein>
<sequence>MSSSDSLVTTDSVTISSFDFIFTTFSIILIYAFSDNGIRFLSCSDQPFALEEFDPRHHFYRLCSIKVRCNIDRDDNYVPKPDVKDWIIDNSPFLNRFPDVVLDLRSLRGTPLVEVALRCGFTSLILLPVFDHNSSCVGVVECCMKRAGLSTYHVQDSLPFETIPGLKLATYEIEVALKTLCDSHQLSLAQVWIANNSEKHAPCSSSLEVTQTKQKIAVKLSGYCTDPLDDHLPMTHINEYYDTCNVLPLKIREVSIVRKTLETNQPHFCKNINKLMVNGPLGYLLGLGQKYSIVLESQLLNLRRCLPSFKFASSQELGGELRVVDFQNSTGSGVGSFEVLKLEQGMVMEEDDLKQQHQDALEKIKEAFMLDPETYTLEYQFEENWFKLDTSVHLAGLRQCYRKDPNCRLKVFVLPSSVETNGLVDQQHAQ</sequence>
<proteinExistence type="predicted"/>
<accession>A0ABQ5F4G5</accession>
<evidence type="ECO:0000313" key="3">
    <source>
        <dbReference type="EMBL" id="GJT57814.1"/>
    </source>
</evidence>
<dbReference type="PANTHER" id="PTHR32002">
    <property type="entry name" value="PROTEIN NLP8"/>
    <property type="match status" value="1"/>
</dbReference>
<keyword evidence="1" id="KW-0472">Membrane</keyword>
<name>A0ABQ5F4G5_9ASTR</name>
<keyword evidence="1" id="KW-0812">Transmembrane</keyword>
<dbReference type="Proteomes" id="UP001151760">
    <property type="component" value="Unassembled WGS sequence"/>
</dbReference>
<keyword evidence="4" id="KW-1185">Reference proteome</keyword>